<proteinExistence type="predicted"/>
<accession>A0A7Z0TTB2</accession>
<reference evidence="3 4" key="1">
    <citation type="submission" date="2020-07" db="EMBL/GenBank/DDBJ databases">
        <title>isolation of Luteimonas sp. SJ-16.</title>
        <authorList>
            <person name="Huang X.-X."/>
            <person name="Xu L."/>
            <person name="Sun J.-Q."/>
        </authorList>
    </citation>
    <scope>NUCLEOTIDE SEQUENCE [LARGE SCALE GENOMIC DNA]</scope>
    <source>
        <strain evidence="3 4">SJ-16</strain>
    </source>
</reference>
<keyword evidence="1" id="KW-0732">Signal</keyword>
<keyword evidence="4" id="KW-1185">Reference proteome</keyword>
<evidence type="ECO:0000313" key="3">
    <source>
        <dbReference type="EMBL" id="NYZ61626.1"/>
    </source>
</evidence>
<evidence type="ECO:0000259" key="2">
    <source>
        <dbReference type="Pfam" id="PF13472"/>
    </source>
</evidence>
<name>A0A7Z0TTB2_9GAMM</name>
<dbReference type="RefSeq" id="WP_180543392.1">
    <property type="nucleotide sequence ID" value="NZ_JACCJZ010000005.1"/>
</dbReference>
<dbReference type="AlphaFoldDB" id="A0A7Z0TTB2"/>
<evidence type="ECO:0000313" key="4">
    <source>
        <dbReference type="Proteomes" id="UP000589896"/>
    </source>
</evidence>
<dbReference type="PROSITE" id="PS51257">
    <property type="entry name" value="PROKAR_LIPOPROTEIN"/>
    <property type="match status" value="1"/>
</dbReference>
<comment type="caution">
    <text evidence="3">The sequence shown here is derived from an EMBL/GenBank/DDBJ whole genome shotgun (WGS) entry which is preliminary data.</text>
</comment>
<dbReference type="InterPro" id="IPR013830">
    <property type="entry name" value="SGNH_hydro"/>
</dbReference>
<feature type="signal peptide" evidence="1">
    <location>
        <begin position="1"/>
        <end position="27"/>
    </location>
</feature>
<dbReference type="InterPro" id="IPR036514">
    <property type="entry name" value="SGNH_hydro_sf"/>
</dbReference>
<evidence type="ECO:0000256" key="1">
    <source>
        <dbReference type="SAM" id="SignalP"/>
    </source>
</evidence>
<organism evidence="3 4">
    <name type="scientific">Luteimonas deserti</name>
    <dbReference type="NCBI Taxonomy" id="2752306"/>
    <lineage>
        <taxon>Bacteria</taxon>
        <taxon>Pseudomonadati</taxon>
        <taxon>Pseudomonadota</taxon>
        <taxon>Gammaproteobacteria</taxon>
        <taxon>Lysobacterales</taxon>
        <taxon>Lysobacteraceae</taxon>
        <taxon>Luteimonas</taxon>
    </lineage>
</organism>
<dbReference type="SUPFAM" id="SSF52266">
    <property type="entry name" value="SGNH hydrolase"/>
    <property type="match status" value="1"/>
</dbReference>
<dbReference type="PANTHER" id="PTHR30383">
    <property type="entry name" value="THIOESTERASE 1/PROTEASE 1/LYSOPHOSPHOLIPASE L1"/>
    <property type="match status" value="1"/>
</dbReference>
<dbReference type="Gene3D" id="3.40.50.1110">
    <property type="entry name" value="SGNH hydrolase"/>
    <property type="match status" value="1"/>
</dbReference>
<dbReference type="Pfam" id="PF13472">
    <property type="entry name" value="Lipase_GDSL_2"/>
    <property type="match status" value="1"/>
</dbReference>
<gene>
    <name evidence="3" type="ORF">H0E82_02435</name>
</gene>
<dbReference type="InterPro" id="IPR051532">
    <property type="entry name" value="Ester_Hydrolysis_Enzymes"/>
</dbReference>
<sequence length="240" mass="26221">MRRSPEATRPGVSALLLTALLALTACASPGGATAAWAEGLDPVSTPDWAQDMARFDAEDAAHPPPSAPVVFTGSSSVRMWETLARDFPEVPVLNRGFGGSQVRDAVWHADSVALRYRPRQIVLYAGDNDTAEGRTPRQVLDDTRRFVARVHAALPGTPVVLLGIKPSPSRAGLLPVQRETNRLLADWAGSQARVRYVDVFNPMLDADGRPREALFLADRLHMNADGYALWRELIRPVLVR</sequence>
<dbReference type="CDD" id="cd04502">
    <property type="entry name" value="SGNH_hydrolase_like_7"/>
    <property type="match status" value="1"/>
</dbReference>
<dbReference type="EMBL" id="JACCJZ010000005">
    <property type="protein sequence ID" value="NYZ61626.1"/>
    <property type="molecule type" value="Genomic_DNA"/>
</dbReference>
<dbReference type="PANTHER" id="PTHR30383:SF5">
    <property type="entry name" value="SGNH HYDROLASE-TYPE ESTERASE DOMAIN-CONTAINING PROTEIN"/>
    <property type="match status" value="1"/>
</dbReference>
<dbReference type="GO" id="GO:0004622">
    <property type="term" value="F:phosphatidylcholine lysophospholipase activity"/>
    <property type="evidence" value="ECO:0007669"/>
    <property type="project" value="TreeGrafter"/>
</dbReference>
<feature type="domain" description="SGNH hydrolase-type esterase" evidence="2">
    <location>
        <begin position="79"/>
        <end position="229"/>
    </location>
</feature>
<dbReference type="Proteomes" id="UP000589896">
    <property type="component" value="Unassembled WGS sequence"/>
</dbReference>
<protein>
    <recommendedName>
        <fullName evidence="2">SGNH hydrolase-type esterase domain-containing protein</fullName>
    </recommendedName>
</protein>
<feature type="chain" id="PRO_5031452926" description="SGNH hydrolase-type esterase domain-containing protein" evidence="1">
    <location>
        <begin position="28"/>
        <end position="240"/>
    </location>
</feature>